<dbReference type="eggNOG" id="COG0010">
    <property type="taxonomic scope" value="Bacteria"/>
</dbReference>
<dbReference type="SUPFAM" id="SSF52768">
    <property type="entry name" value="Arginase/deacetylase"/>
    <property type="match status" value="1"/>
</dbReference>
<comment type="caution">
    <text evidence="5">The sequence shown here is derived from an EMBL/GenBank/DDBJ whole genome shotgun (WGS) entry which is preliminary data.</text>
</comment>
<dbReference type="PANTHER" id="PTHR11358">
    <property type="entry name" value="ARGINASE/AGMATINASE"/>
    <property type="match status" value="1"/>
</dbReference>
<evidence type="ECO:0000256" key="3">
    <source>
        <dbReference type="PIRSR" id="PIRSR036979-1"/>
    </source>
</evidence>
<reference evidence="5 6" key="1">
    <citation type="submission" date="2014-04" db="EMBL/GenBank/DDBJ databases">
        <title>Draft Genome Sequence of Synergistes jonesii.</title>
        <authorList>
            <person name="Coil D.A."/>
            <person name="Eisen J.A."/>
            <person name="Holland-Moritz H.E."/>
        </authorList>
    </citation>
    <scope>NUCLEOTIDE SEQUENCE [LARGE SCALE GENOMIC DNA]</scope>
    <source>
        <strain evidence="5 6">78-1</strain>
    </source>
</reference>
<dbReference type="RefSeq" id="WP_037974054.1">
    <property type="nucleotide sequence ID" value="NZ_JMKI01000002.1"/>
</dbReference>
<protein>
    <submittedName>
        <fullName evidence="5">Arginase</fullName>
    </submittedName>
</protein>
<comment type="similarity">
    <text evidence="4">Belongs to the arginase family.</text>
</comment>
<evidence type="ECO:0000256" key="4">
    <source>
        <dbReference type="PROSITE-ProRule" id="PRU00742"/>
    </source>
</evidence>
<keyword evidence="2" id="KW-0378">Hydrolase</keyword>
<dbReference type="GeneID" id="90982452"/>
<feature type="binding site" evidence="3">
    <location>
        <position position="156"/>
    </location>
    <ligand>
        <name>Mn(2+)</name>
        <dbReference type="ChEBI" id="CHEBI:29035"/>
        <label>1</label>
    </ligand>
</feature>
<sequence>MKYRVKAAARELFYSRNDPKDRRLGELIPRAGIDETEKDTVVIIGVPEDRGITANKGRAGAAAAPDDIRRRLYRLTPGFSADFLRQRIIDAGNVVTAGLSLEEVHQAESEAVAAIVSRGGLPIVLGGGHDLTYPGIAGLVQGAQIGRDGLGLINVDAHLDVRSDEYGVNSGTSFYRALTQLPRQALCGGAFVEFGIQEQYNSPYYYNWVIGQGGHVITLREISERVMEFFLQALSLAGRGGRKTAVSLDIDAVRSTEAPGASASNPSGLKAPELDKIAYLAGRSVKVRYLDIMEVSPPLDEDHRTAALAASAIFSFIRGLCER</sequence>
<evidence type="ECO:0000256" key="1">
    <source>
        <dbReference type="ARBA" id="ARBA00022723"/>
    </source>
</evidence>
<dbReference type="STRING" id="2754.EH55_01980"/>
<keyword evidence="3" id="KW-0464">Manganese</keyword>
<dbReference type="EMBL" id="JMKI01000002">
    <property type="protein sequence ID" value="KEJ93562.1"/>
    <property type="molecule type" value="Genomic_DNA"/>
</dbReference>
<feature type="binding site" evidence="3">
    <location>
        <position position="251"/>
    </location>
    <ligand>
        <name>Mn(2+)</name>
        <dbReference type="ChEBI" id="CHEBI:29035"/>
        <label>1</label>
    </ligand>
</feature>
<dbReference type="Pfam" id="PF00491">
    <property type="entry name" value="Arginase"/>
    <property type="match status" value="1"/>
</dbReference>
<dbReference type="PIRSF" id="PIRSF036979">
    <property type="entry name" value="Arginase"/>
    <property type="match status" value="1"/>
</dbReference>
<feature type="binding site" evidence="3">
    <location>
        <position position="129"/>
    </location>
    <ligand>
        <name>Mn(2+)</name>
        <dbReference type="ChEBI" id="CHEBI:29035"/>
        <label>1</label>
    </ligand>
</feature>
<dbReference type="AlphaFoldDB" id="A0A073J780"/>
<dbReference type="InterPro" id="IPR023696">
    <property type="entry name" value="Ureohydrolase_dom_sf"/>
</dbReference>
<dbReference type="CDD" id="cd09988">
    <property type="entry name" value="Formimidoylglutamase"/>
    <property type="match status" value="1"/>
</dbReference>
<dbReference type="GO" id="GO:0033389">
    <property type="term" value="P:putrescine biosynthetic process from arginine, via agmatine"/>
    <property type="evidence" value="ECO:0007669"/>
    <property type="project" value="TreeGrafter"/>
</dbReference>
<feature type="binding site" evidence="3">
    <location>
        <position position="158"/>
    </location>
    <ligand>
        <name>Mn(2+)</name>
        <dbReference type="ChEBI" id="CHEBI:29035"/>
        <label>1</label>
    </ligand>
</feature>
<dbReference type="Gene3D" id="3.40.800.10">
    <property type="entry name" value="Ureohydrolase domain"/>
    <property type="match status" value="1"/>
</dbReference>
<dbReference type="PANTHER" id="PTHR11358:SF26">
    <property type="entry name" value="GUANIDINO ACID HYDROLASE, MITOCHONDRIAL"/>
    <property type="match status" value="1"/>
</dbReference>
<evidence type="ECO:0000313" key="5">
    <source>
        <dbReference type="EMBL" id="KEJ93562.1"/>
    </source>
</evidence>
<comment type="cofactor">
    <cofactor evidence="3">
        <name>Mn(2+)</name>
        <dbReference type="ChEBI" id="CHEBI:29035"/>
    </cofactor>
    <text evidence="3">Binds 2 manganese ions per subunit.</text>
</comment>
<evidence type="ECO:0000313" key="6">
    <source>
        <dbReference type="Proteomes" id="UP000027665"/>
    </source>
</evidence>
<name>A0A073J780_9BACT</name>
<feature type="binding site" evidence="3">
    <location>
        <position position="160"/>
    </location>
    <ligand>
        <name>Mn(2+)</name>
        <dbReference type="ChEBI" id="CHEBI:29035"/>
        <label>1</label>
    </ligand>
</feature>
<keyword evidence="1 3" id="KW-0479">Metal-binding</keyword>
<dbReference type="InterPro" id="IPR006035">
    <property type="entry name" value="Ureohydrolase"/>
</dbReference>
<proteinExistence type="inferred from homology"/>
<accession>A0A073J780</accession>
<dbReference type="Proteomes" id="UP000027665">
    <property type="component" value="Unassembled WGS sequence"/>
</dbReference>
<dbReference type="OrthoDB" id="9788689at2"/>
<gene>
    <name evidence="5" type="ORF">EH55_01980</name>
</gene>
<dbReference type="PROSITE" id="PS51409">
    <property type="entry name" value="ARGINASE_2"/>
    <property type="match status" value="1"/>
</dbReference>
<evidence type="ECO:0000256" key="2">
    <source>
        <dbReference type="ARBA" id="ARBA00022801"/>
    </source>
</evidence>
<dbReference type="GO" id="GO:0046872">
    <property type="term" value="F:metal ion binding"/>
    <property type="evidence" value="ECO:0007669"/>
    <property type="project" value="UniProtKB-KW"/>
</dbReference>
<feature type="binding site" evidence="3">
    <location>
        <position position="249"/>
    </location>
    <ligand>
        <name>Mn(2+)</name>
        <dbReference type="ChEBI" id="CHEBI:29035"/>
        <label>1</label>
    </ligand>
</feature>
<keyword evidence="6" id="KW-1185">Reference proteome</keyword>
<dbReference type="GO" id="GO:0008783">
    <property type="term" value="F:agmatinase activity"/>
    <property type="evidence" value="ECO:0007669"/>
    <property type="project" value="TreeGrafter"/>
</dbReference>
<organism evidence="5 6">
    <name type="scientific">Synergistes jonesii</name>
    <dbReference type="NCBI Taxonomy" id="2754"/>
    <lineage>
        <taxon>Bacteria</taxon>
        <taxon>Thermotogati</taxon>
        <taxon>Synergistota</taxon>
        <taxon>Synergistia</taxon>
        <taxon>Synergistales</taxon>
        <taxon>Synergistaceae</taxon>
        <taxon>Synergistes</taxon>
    </lineage>
</organism>